<dbReference type="EMBL" id="JBEYBF010000026">
    <property type="protein sequence ID" value="MEU1955630.1"/>
    <property type="molecule type" value="Genomic_DNA"/>
</dbReference>
<dbReference type="SUPFAM" id="SSF54427">
    <property type="entry name" value="NTF2-like"/>
    <property type="match status" value="1"/>
</dbReference>
<protein>
    <submittedName>
        <fullName evidence="2">Nuclear transport factor 2 family protein</fullName>
    </submittedName>
</protein>
<evidence type="ECO:0000313" key="2">
    <source>
        <dbReference type="EMBL" id="MEU1955630.1"/>
    </source>
</evidence>
<proteinExistence type="predicted"/>
<organism evidence="2 3">
    <name type="scientific">Nocardia rhamnosiphila</name>
    <dbReference type="NCBI Taxonomy" id="426716"/>
    <lineage>
        <taxon>Bacteria</taxon>
        <taxon>Bacillati</taxon>
        <taxon>Actinomycetota</taxon>
        <taxon>Actinomycetes</taxon>
        <taxon>Mycobacteriales</taxon>
        <taxon>Nocardiaceae</taxon>
        <taxon>Nocardia</taxon>
    </lineage>
</organism>
<evidence type="ECO:0000313" key="3">
    <source>
        <dbReference type="Proteomes" id="UP001550628"/>
    </source>
</evidence>
<keyword evidence="3" id="KW-1185">Reference proteome</keyword>
<dbReference type="RefSeq" id="WP_356960118.1">
    <property type="nucleotide sequence ID" value="NZ_JBEYBD010000046.1"/>
</dbReference>
<dbReference type="InterPro" id="IPR037401">
    <property type="entry name" value="SnoaL-like"/>
</dbReference>
<sequence>MSEKFDAYNGGLLAKVVVTYLDAHDEHRAADAAVLFTPDATVLDDGNTYEGIAAITAWLQNSSTEWSYTATRIGQRSTDSRHPTVLIRLDGNFPGGTATVHHRFELDGDRIRRLAIEA</sequence>
<dbReference type="Pfam" id="PF12680">
    <property type="entry name" value="SnoaL_2"/>
    <property type="match status" value="1"/>
</dbReference>
<reference evidence="2 3" key="1">
    <citation type="submission" date="2024-06" db="EMBL/GenBank/DDBJ databases">
        <title>The Natural Products Discovery Center: Release of the First 8490 Sequenced Strains for Exploring Actinobacteria Biosynthetic Diversity.</title>
        <authorList>
            <person name="Kalkreuter E."/>
            <person name="Kautsar S.A."/>
            <person name="Yang D."/>
            <person name="Bader C.D."/>
            <person name="Teijaro C.N."/>
            <person name="Fluegel L."/>
            <person name="Davis C.M."/>
            <person name="Simpson J.R."/>
            <person name="Lauterbach L."/>
            <person name="Steele A.D."/>
            <person name="Gui C."/>
            <person name="Meng S."/>
            <person name="Li G."/>
            <person name="Viehrig K."/>
            <person name="Ye F."/>
            <person name="Su P."/>
            <person name="Kiefer A.F."/>
            <person name="Nichols A."/>
            <person name="Cepeda A.J."/>
            <person name="Yan W."/>
            <person name="Fan B."/>
            <person name="Jiang Y."/>
            <person name="Adhikari A."/>
            <person name="Zheng C.-J."/>
            <person name="Schuster L."/>
            <person name="Cowan T.M."/>
            <person name="Smanski M.J."/>
            <person name="Chevrette M.G."/>
            <person name="De Carvalho L.P.S."/>
            <person name="Shen B."/>
        </authorList>
    </citation>
    <scope>NUCLEOTIDE SEQUENCE [LARGE SCALE GENOMIC DNA]</scope>
    <source>
        <strain evidence="2 3">NPDC019708</strain>
    </source>
</reference>
<feature type="domain" description="SnoaL-like" evidence="1">
    <location>
        <begin position="18"/>
        <end position="113"/>
    </location>
</feature>
<gene>
    <name evidence="2" type="ORF">ABZ510_27695</name>
</gene>
<name>A0ABV2WXL4_9NOCA</name>
<comment type="caution">
    <text evidence="2">The sequence shown here is derived from an EMBL/GenBank/DDBJ whole genome shotgun (WGS) entry which is preliminary data.</text>
</comment>
<dbReference type="Gene3D" id="3.10.450.50">
    <property type="match status" value="1"/>
</dbReference>
<dbReference type="InterPro" id="IPR032710">
    <property type="entry name" value="NTF2-like_dom_sf"/>
</dbReference>
<dbReference type="Proteomes" id="UP001550628">
    <property type="component" value="Unassembled WGS sequence"/>
</dbReference>
<evidence type="ECO:0000259" key="1">
    <source>
        <dbReference type="Pfam" id="PF12680"/>
    </source>
</evidence>
<accession>A0ABV2WXL4</accession>